<evidence type="ECO:0000313" key="1">
    <source>
        <dbReference type="EMBL" id="GAA0217632.1"/>
    </source>
</evidence>
<organism evidence="1 2">
    <name type="scientific">Selenomonas dianae</name>
    <dbReference type="NCBI Taxonomy" id="135079"/>
    <lineage>
        <taxon>Bacteria</taxon>
        <taxon>Bacillati</taxon>
        <taxon>Bacillota</taxon>
        <taxon>Negativicutes</taxon>
        <taxon>Selenomonadales</taxon>
        <taxon>Selenomonadaceae</taxon>
        <taxon>Selenomonas</taxon>
    </lineage>
</organism>
<comment type="caution">
    <text evidence="1">The sequence shown here is derived from an EMBL/GenBank/DDBJ whole genome shotgun (WGS) entry which is preliminary data.</text>
</comment>
<evidence type="ECO:0008006" key="3">
    <source>
        <dbReference type="Google" id="ProtNLM"/>
    </source>
</evidence>
<gene>
    <name evidence="1" type="ORF">GCM10008919_20920</name>
</gene>
<sequence length="122" mass="14731">MIPLKLSRMFIQATVFLKEWKRLHFTDKDLRRLEYALLQHPKLGNVIQGTGRLRKMRFPYEHRGKRGSVRICYVDFEEYERIYLFAVFAKNEQENLSSAECTILKKQIEQLEKSLQKRRIPE</sequence>
<evidence type="ECO:0000313" key="2">
    <source>
        <dbReference type="Proteomes" id="UP001500399"/>
    </source>
</evidence>
<dbReference type="Proteomes" id="UP001500399">
    <property type="component" value="Unassembled WGS sequence"/>
</dbReference>
<dbReference type="InterPro" id="IPR009387">
    <property type="entry name" value="HigB-2"/>
</dbReference>
<name>A0ABP3CX57_9FIRM</name>
<proteinExistence type="predicted"/>
<dbReference type="EMBL" id="BAAACR010000017">
    <property type="protein sequence ID" value="GAA0217632.1"/>
    <property type="molecule type" value="Genomic_DNA"/>
</dbReference>
<protein>
    <recommendedName>
        <fullName evidence="3">Toxin-antitoxin system, toxin component, RelE family</fullName>
    </recommendedName>
</protein>
<accession>A0ABP3CX57</accession>
<dbReference type="PIRSF" id="PIRSF039032">
    <property type="entry name" value="HigB-2"/>
    <property type="match status" value="1"/>
</dbReference>
<dbReference type="Pfam" id="PF06296">
    <property type="entry name" value="RelE"/>
    <property type="match status" value="1"/>
</dbReference>
<keyword evidence="2" id="KW-1185">Reference proteome</keyword>
<reference evidence="2" key="1">
    <citation type="journal article" date="2019" name="Int. J. Syst. Evol. Microbiol.">
        <title>The Global Catalogue of Microorganisms (GCM) 10K type strain sequencing project: providing services to taxonomists for standard genome sequencing and annotation.</title>
        <authorList>
            <consortium name="The Broad Institute Genomics Platform"/>
            <consortium name="The Broad Institute Genome Sequencing Center for Infectious Disease"/>
            <person name="Wu L."/>
            <person name="Ma J."/>
        </authorList>
    </citation>
    <scope>NUCLEOTIDE SEQUENCE [LARGE SCALE GENOMIC DNA]</scope>
    <source>
        <strain evidence="2">JCM 8542</strain>
    </source>
</reference>